<feature type="transmembrane region" description="Helical" evidence="2">
    <location>
        <begin position="92"/>
        <end position="115"/>
    </location>
</feature>
<sequence length="253" mass="27729">MEPAVTRPTARILVITVVNPCRRNLTLASRGVQIAVTYLTPFLPIRSYGGLAAKKGSSIYRCWKCPMRTHRYPFCQLGVPPKARMRMHDSMGCVRIGFSTGLLGFVAILSFLSLFPATSAPNFAFTSLVYGQSASNVFASYHLYNPEQHNWDLLAESVYCATWDANKPLSWRSKYGWTAFCGPAGSHGKPSCGKCLRVTNTRTGSVEVARVVDECSNGGLDLDISVFQNLDTDGSGHAQGHLIINYDFVDCGD</sequence>
<evidence type="ECO:0000259" key="3">
    <source>
        <dbReference type="PROSITE" id="PS51174"/>
    </source>
</evidence>
<gene>
    <name evidence="4" type="ORF">PIB30_030601</name>
</gene>
<keyword evidence="5" id="KW-1185">Reference proteome</keyword>
<dbReference type="InterPro" id="IPR001153">
    <property type="entry name" value="Barwin_dom"/>
</dbReference>
<dbReference type="SUPFAM" id="SSF50685">
    <property type="entry name" value="Barwin-like endoglucanases"/>
    <property type="match status" value="1"/>
</dbReference>
<dbReference type="PANTHER" id="PTHR46351">
    <property type="entry name" value="WOUND-INDUCED PROTEIN WIN2"/>
    <property type="match status" value="1"/>
</dbReference>
<dbReference type="PRINTS" id="PR00602">
    <property type="entry name" value="BARWIN"/>
</dbReference>
<dbReference type="Pfam" id="PF00967">
    <property type="entry name" value="Barwin"/>
    <property type="match status" value="1"/>
</dbReference>
<keyword evidence="1" id="KW-1015">Disulfide bond</keyword>
<dbReference type="InterPro" id="IPR036908">
    <property type="entry name" value="RlpA-like_sf"/>
</dbReference>
<proteinExistence type="predicted"/>
<reference evidence="4 5" key="1">
    <citation type="journal article" date="2023" name="Plants (Basel)">
        <title>Bridging the Gap: Combining Genomics and Transcriptomics Approaches to Understand Stylosanthes scabra, an Orphan Legume from the Brazilian Caatinga.</title>
        <authorList>
            <person name="Ferreira-Neto J.R.C."/>
            <person name="da Silva M.D."/>
            <person name="Binneck E."/>
            <person name="de Melo N.F."/>
            <person name="da Silva R.H."/>
            <person name="de Melo A.L.T.M."/>
            <person name="Pandolfi V."/>
            <person name="Bustamante F.O."/>
            <person name="Brasileiro-Vidal A.C."/>
            <person name="Benko-Iseppon A.M."/>
        </authorList>
    </citation>
    <scope>NUCLEOTIDE SEQUENCE [LARGE SCALE GENOMIC DNA]</scope>
    <source>
        <tissue evidence="4">Leaves</tissue>
    </source>
</reference>
<evidence type="ECO:0000256" key="1">
    <source>
        <dbReference type="ARBA" id="ARBA00023157"/>
    </source>
</evidence>
<comment type="caution">
    <text evidence="4">The sequence shown here is derived from an EMBL/GenBank/DDBJ whole genome shotgun (WGS) entry which is preliminary data.</text>
</comment>
<evidence type="ECO:0000313" key="5">
    <source>
        <dbReference type="Proteomes" id="UP001341840"/>
    </source>
</evidence>
<dbReference type="PROSITE" id="PS51174">
    <property type="entry name" value="BARWIN_3"/>
    <property type="match status" value="1"/>
</dbReference>
<dbReference type="Gene3D" id="2.40.40.10">
    <property type="entry name" value="RlpA-like domain"/>
    <property type="match status" value="1"/>
</dbReference>
<dbReference type="CDD" id="cd22777">
    <property type="entry name" value="DPBB_barwin-like"/>
    <property type="match status" value="1"/>
</dbReference>
<dbReference type="EMBL" id="JASCZI010151163">
    <property type="protein sequence ID" value="MED6170414.1"/>
    <property type="molecule type" value="Genomic_DNA"/>
</dbReference>
<dbReference type="InterPro" id="IPR018226">
    <property type="entry name" value="Barwin_CS"/>
</dbReference>
<keyword evidence="2" id="KW-0472">Membrane</keyword>
<keyword evidence="2" id="KW-1133">Transmembrane helix</keyword>
<dbReference type="PROSITE" id="PS00771">
    <property type="entry name" value="BARWIN_1"/>
    <property type="match status" value="1"/>
</dbReference>
<name>A0ABU6VBF4_9FABA</name>
<dbReference type="InterPro" id="IPR044301">
    <property type="entry name" value="PR4"/>
</dbReference>
<evidence type="ECO:0000256" key="2">
    <source>
        <dbReference type="SAM" id="Phobius"/>
    </source>
</evidence>
<feature type="domain" description="Barwin" evidence="3">
    <location>
        <begin position="132"/>
        <end position="253"/>
    </location>
</feature>
<dbReference type="PANTHER" id="PTHR46351:SF3">
    <property type="entry name" value="WOUND-INDUCED PROTEIN WIN2"/>
    <property type="match status" value="1"/>
</dbReference>
<evidence type="ECO:0000313" key="4">
    <source>
        <dbReference type="EMBL" id="MED6170414.1"/>
    </source>
</evidence>
<protein>
    <recommendedName>
        <fullName evidence="3">Barwin domain-containing protein</fullName>
    </recommendedName>
</protein>
<organism evidence="4 5">
    <name type="scientific">Stylosanthes scabra</name>
    <dbReference type="NCBI Taxonomy" id="79078"/>
    <lineage>
        <taxon>Eukaryota</taxon>
        <taxon>Viridiplantae</taxon>
        <taxon>Streptophyta</taxon>
        <taxon>Embryophyta</taxon>
        <taxon>Tracheophyta</taxon>
        <taxon>Spermatophyta</taxon>
        <taxon>Magnoliopsida</taxon>
        <taxon>eudicotyledons</taxon>
        <taxon>Gunneridae</taxon>
        <taxon>Pentapetalae</taxon>
        <taxon>rosids</taxon>
        <taxon>fabids</taxon>
        <taxon>Fabales</taxon>
        <taxon>Fabaceae</taxon>
        <taxon>Papilionoideae</taxon>
        <taxon>50 kb inversion clade</taxon>
        <taxon>dalbergioids sensu lato</taxon>
        <taxon>Dalbergieae</taxon>
        <taxon>Pterocarpus clade</taxon>
        <taxon>Stylosanthes</taxon>
    </lineage>
</organism>
<accession>A0ABU6VBF4</accession>
<keyword evidence="2" id="KW-0812">Transmembrane</keyword>
<dbReference type="Proteomes" id="UP001341840">
    <property type="component" value="Unassembled WGS sequence"/>
</dbReference>